<dbReference type="InterPro" id="IPR003473">
    <property type="entry name" value="NadA"/>
</dbReference>
<comment type="cofactor">
    <cofactor evidence="1">
        <name>[4Fe-4S] cluster</name>
        <dbReference type="ChEBI" id="CHEBI:49883"/>
    </cofactor>
</comment>
<dbReference type="OrthoDB" id="9801204at2"/>
<evidence type="ECO:0000313" key="11">
    <source>
        <dbReference type="Proteomes" id="UP000295367"/>
    </source>
</evidence>
<dbReference type="EC" id="2.5.1.72" evidence="3"/>
<dbReference type="GO" id="GO:0046872">
    <property type="term" value="F:metal ion binding"/>
    <property type="evidence" value="ECO:0007669"/>
    <property type="project" value="UniProtKB-KW"/>
</dbReference>
<proteinExistence type="predicted"/>
<keyword evidence="11" id="KW-1185">Reference proteome</keyword>
<evidence type="ECO:0000256" key="4">
    <source>
        <dbReference type="ARBA" id="ARBA00022485"/>
    </source>
</evidence>
<dbReference type="Pfam" id="PF02445">
    <property type="entry name" value="NadA"/>
    <property type="match status" value="1"/>
</dbReference>
<name>A0A4R3XTG8_9PROT</name>
<dbReference type="GO" id="GO:0051539">
    <property type="term" value="F:4 iron, 4 sulfur cluster binding"/>
    <property type="evidence" value="ECO:0007669"/>
    <property type="project" value="UniProtKB-KW"/>
</dbReference>
<accession>A0A4R3XTG8</accession>
<evidence type="ECO:0000256" key="1">
    <source>
        <dbReference type="ARBA" id="ARBA00001966"/>
    </source>
</evidence>
<evidence type="ECO:0000256" key="7">
    <source>
        <dbReference type="ARBA" id="ARBA00022723"/>
    </source>
</evidence>
<dbReference type="UniPathway" id="UPA00253">
    <property type="reaction ID" value="UER00327"/>
</dbReference>
<evidence type="ECO:0000256" key="8">
    <source>
        <dbReference type="ARBA" id="ARBA00023004"/>
    </source>
</evidence>
<dbReference type="GO" id="GO:0034628">
    <property type="term" value="P:'de novo' NAD+ biosynthetic process from L-aspartate"/>
    <property type="evidence" value="ECO:0007669"/>
    <property type="project" value="TreeGrafter"/>
</dbReference>
<dbReference type="AlphaFoldDB" id="A0A4R3XTG8"/>
<evidence type="ECO:0000256" key="3">
    <source>
        <dbReference type="ARBA" id="ARBA00012669"/>
    </source>
</evidence>
<organism evidence="10 11">
    <name type="scientific">Sulfurirhabdus autotrophica</name>
    <dbReference type="NCBI Taxonomy" id="1706046"/>
    <lineage>
        <taxon>Bacteria</taxon>
        <taxon>Pseudomonadati</taxon>
        <taxon>Pseudomonadota</taxon>
        <taxon>Betaproteobacteria</taxon>
        <taxon>Nitrosomonadales</taxon>
        <taxon>Sulfuricellaceae</taxon>
        <taxon>Sulfurirhabdus</taxon>
    </lineage>
</organism>
<evidence type="ECO:0000256" key="5">
    <source>
        <dbReference type="ARBA" id="ARBA00022642"/>
    </source>
</evidence>
<dbReference type="InterPro" id="IPR036094">
    <property type="entry name" value="NadA_sf"/>
</dbReference>
<keyword evidence="6" id="KW-0808">Transferase</keyword>
<keyword evidence="4" id="KW-0004">4Fe-4S</keyword>
<dbReference type="PANTHER" id="PTHR30573">
    <property type="entry name" value="QUINOLINATE SYNTHETASE A"/>
    <property type="match status" value="1"/>
</dbReference>
<protein>
    <recommendedName>
        <fullName evidence="3">quinolinate synthase</fullName>
        <ecNumber evidence="3">2.5.1.72</ecNumber>
    </recommendedName>
</protein>
<reference evidence="10 11" key="1">
    <citation type="submission" date="2019-03" db="EMBL/GenBank/DDBJ databases">
        <title>Genomic Encyclopedia of Type Strains, Phase IV (KMG-IV): sequencing the most valuable type-strain genomes for metagenomic binning, comparative biology and taxonomic classification.</title>
        <authorList>
            <person name="Goeker M."/>
        </authorList>
    </citation>
    <scope>NUCLEOTIDE SEQUENCE [LARGE SCALE GENOMIC DNA]</scope>
    <source>
        <strain evidence="10 11">DSM 100309</strain>
    </source>
</reference>
<keyword evidence="9" id="KW-0411">Iron-sulfur</keyword>
<dbReference type="EMBL" id="SMCO01000025">
    <property type="protein sequence ID" value="TCV81227.1"/>
    <property type="molecule type" value="Genomic_DNA"/>
</dbReference>
<keyword evidence="8" id="KW-0408">Iron</keyword>
<evidence type="ECO:0000313" key="10">
    <source>
        <dbReference type="EMBL" id="TCV81227.1"/>
    </source>
</evidence>
<dbReference type="Proteomes" id="UP000295367">
    <property type="component" value="Unassembled WGS sequence"/>
</dbReference>
<comment type="pathway">
    <text evidence="2">Cofactor biosynthesis; NAD(+) biosynthesis; quinolinate from iminoaspartate: step 1/1.</text>
</comment>
<dbReference type="SUPFAM" id="SSF142754">
    <property type="entry name" value="NadA-like"/>
    <property type="match status" value="1"/>
</dbReference>
<evidence type="ECO:0000256" key="9">
    <source>
        <dbReference type="ARBA" id="ARBA00023014"/>
    </source>
</evidence>
<sequence length="321" mass="35892">MNDVNFTIASQDRDPGTILLAHYYAPAAIRQAADFVGDSLELSRFAQTTQANRIVFAGVRFMAETAKLLNPDAEVLLPDAGSTCSLVEQTSLDQLTAWIDRERGKTDKPIAHVSYINSSVQHKAVSDWIVTSRNAEDIIGSLIDSGHRILFSPDRNMGSYFRYMHPEWDIKVWNAVCEVHDAFREQELDVLFQAWTDGPKFLLAHPESPLPILKRAHLVGSTTRMLDWVKAYQGSGTIYVATEIELINVMQAARPDLDIRVASSYTGCQCHACPYMKRNTEEAVLTALQGTDGVQIDYIDDDLAKAARAPILRMLSFEQKK</sequence>
<evidence type="ECO:0000256" key="2">
    <source>
        <dbReference type="ARBA" id="ARBA00005065"/>
    </source>
</evidence>
<dbReference type="RefSeq" id="WP_124946977.1">
    <property type="nucleotide sequence ID" value="NZ_BHVT01000056.1"/>
</dbReference>
<evidence type="ECO:0000256" key="6">
    <source>
        <dbReference type="ARBA" id="ARBA00022679"/>
    </source>
</evidence>
<dbReference type="PANTHER" id="PTHR30573:SF0">
    <property type="entry name" value="QUINOLINATE SYNTHASE, CHLOROPLASTIC"/>
    <property type="match status" value="1"/>
</dbReference>
<keyword evidence="5" id="KW-0662">Pyridine nucleotide biosynthesis</keyword>
<comment type="caution">
    <text evidence="10">The sequence shown here is derived from an EMBL/GenBank/DDBJ whole genome shotgun (WGS) entry which is preliminary data.</text>
</comment>
<dbReference type="Gene3D" id="3.40.50.10800">
    <property type="entry name" value="NadA-like"/>
    <property type="match status" value="3"/>
</dbReference>
<dbReference type="GO" id="GO:0008987">
    <property type="term" value="F:quinolinate synthetase A activity"/>
    <property type="evidence" value="ECO:0007669"/>
    <property type="project" value="InterPro"/>
</dbReference>
<keyword evidence="7" id="KW-0479">Metal-binding</keyword>
<gene>
    <name evidence="10" type="ORF">EDC63_12515</name>
</gene>